<name>A0A8K0DL06_IGNLU</name>
<gene>
    <name evidence="1" type="ORF">ILUMI_00931</name>
</gene>
<dbReference type="InterPro" id="IPR036591">
    <property type="entry name" value="YggU-like_sf"/>
</dbReference>
<dbReference type="Gene3D" id="3.30.1200.10">
    <property type="entry name" value="YggU-like"/>
    <property type="match status" value="1"/>
</dbReference>
<sequence>MVKNKLAVKLNRDSHKLLLNNLDNSNNIPKPETKQNVITDMSGEGIGIQMNAPPTKGGSIMKLIRYMFEAIGVRRRNIVLKEEASSRPDPPFPKYLVFANANYKHIDVHRWPVGEESPICV</sequence>
<evidence type="ECO:0000313" key="2">
    <source>
        <dbReference type="Proteomes" id="UP000801492"/>
    </source>
</evidence>
<protein>
    <submittedName>
        <fullName evidence="1">Uncharacterized protein</fullName>
    </submittedName>
</protein>
<evidence type="ECO:0000313" key="1">
    <source>
        <dbReference type="EMBL" id="KAF2905242.1"/>
    </source>
</evidence>
<keyword evidence="2" id="KW-1185">Reference proteome</keyword>
<dbReference type="EMBL" id="VTPC01000582">
    <property type="protein sequence ID" value="KAF2905242.1"/>
    <property type="molecule type" value="Genomic_DNA"/>
</dbReference>
<dbReference type="Proteomes" id="UP000801492">
    <property type="component" value="Unassembled WGS sequence"/>
</dbReference>
<proteinExistence type="predicted"/>
<accession>A0A8K0DL06</accession>
<dbReference type="OrthoDB" id="244097at2759"/>
<dbReference type="SUPFAM" id="SSF69786">
    <property type="entry name" value="YggU-like"/>
    <property type="match status" value="1"/>
</dbReference>
<reference evidence="1" key="1">
    <citation type="submission" date="2019-08" db="EMBL/GenBank/DDBJ databases">
        <title>The genome of the North American firefly Photinus pyralis.</title>
        <authorList>
            <consortium name="Photinus pyralis genome working group"/>
            <person name="Fallon T.R."/>
            <person name="Sander Lower S.E."/>
            <person name="Weng J.-K."/>
        </authorList>
    </citation>
    <scope>NUCLEOTIDE SEQUENCE</scope>
    <source>
        <strain evidence="1">TRF0915ILg1</strain>
        <tissue evidence="1">Whole body</tissue>
    </source>
</reference>
<comment type="caution">
    <text evidence="1">The sequence shown here is derived from an EMBL/GenBank/DDBJ whole genome shotgun (WGS) entry which is preliminary data.</text>
</comment>
<dbReference type="AlphaFoldDB" id="A0A8K0DL06"/>
<organism evidence="1 2">
    <name type="scientific">Ignelater luminosus</name>
    <name type="common">Cucubano</name>
    <name type="synonym">Pyrophorus luminosus</name>
    <dbReference type="NCBI Taxonomy" id="2038154"/>
    <lineage>
        <taxon>Eukaryota</taxon>
        <taxon>Metazoa</taxon>
        <taxon>Ecdysozoa</taxon>
        <taxon>Arthropoda</taxon>
        <taxon>Hexapoda</taxon>
        <taxon>Insecta</taxon>
        <taxon>Pterygota</taxon>
        <taxon>Neoptera</taxon>
        <taxon>Endopterygota</taxon>
        <taxon>Coleoptera</taxon>
        <taxon>Polyphaga</taxon>
        <taxon>Elateriformia</taxon>
        <taxon>Elateroidea</taxon>
        <taxon>Elateridae</taxon>
        <taxon>Agrypninae</taxon>
        <taxon>Pyrophorini</taxon>
        <taxon>Ignelater</taxon>
    </lineage>
</organism>